<comment type="caution">
    <text evidence="1">The sequence shown here is derived from an EMBL/GenBank/DDBJ whole genome shotgun (WGS) entry which is preliminary data.</text>
</comment>
<dbReference type="Proteomes" id="UP000030428">
    <property type="component" value="Unassembled WGS sequence"/>
</dbReference>
<sequence length="373" mass="42396">MLELLSLDYDAKLQAYCVNARCHYDWLLKITQNIEDEVEIQRNIFKNIDSTAYATLSADLKQGCLLPPLVLAVKNVAIQAERETLVDKQGEFLLTLTEPIKNIAPENVYIIDGLQRSHAIRQISEELLGTERDKFLSNRLHIEIWLNISFKALAYRMFLINAGQQPLSVRQQVEILTMKLCEELITLSELGILFGPKDKRKQTGQFHIANLSQAFQAWLQGQPNLEIRNPVVAQTLANSAINLLSSSMADFKKLIEWLVNIDYALPKEQFGFLSNENVLLGIAAAVGAAERNITLHERMVRGLENLFNQLRANKNGDPLGIQQFEKIKQGFDTKKVNIGQATREMVFGTFQEYFYSDSLKSMQECWQFAAGRV</sequence>
<name>A0A0A6P599_9GAMM</name>
<dbReference type="EMBL" id="JSZA02000214">
    <property type="protein sequence ID" value="KHD05627.1"/>
    <property type="molecule type" value="Genomic_DNA"/>
</dbReference>
<gene>
    <name evidence="1" type="ORF">PN36_29955</name>
</gene>
<proteinExistence type="predicted"/>
<reference evidence="1 2" key="1">
    <citation type="journal article" date="2016" name="Front. Microbiol.">
        <title>Single-Cell (Meta-)Genomics of a Dimorphic Candidatus Thiomargarita nelsonii Reveals Genomic Plasticity.</title>
        <authorList>
            <person name="Flood B.E."/>
            <person name="Fliss P."/>
            <person name="Jones D.S."/>
            <person name="Dick G.J."/>
            <person name="Jain S."/>
            <person name="Kaster A.K."/>
            <person name="Winkel M."/>
            <person name="Mussmann M."/>
            <person name="Bailey J."/>
        </authorList>
    </citation>
    <scope>NUCLEOTIDE SEQUENCE [LARGE SCALE GENOMIC DNA]</scope>
    <source>
        <strain evidence="1">Hydrate Ridge</strain>
    </source>
</reference>
<evidence type="ECO:0000313" key="1">
    <source>
        <dbReference type="EMBL" id="KHD05627.1"/>
    </source>
</evidence>
<keyword evidence="2" id="KW-1185">Reference proteome</keyword>
<evidence type="ECO:0000313" key="2">
    <source>
        <dbReference type="Proteomes" id="UP000030428"/>
    </source>
</evidence>
<accession>A0A0A6P599</accession>
<organism evidence="1 2">
    <name type="scientific">Candidatus Thiomargarita nelsonii</name>
    <dbReference type="NCBI Taxonomy" id="1003181"/>
    <lineage>
        <taxon>Bacteria</taxon>
        <taxon>Pseudomonadati</taxon>
        <taxon>Pseudomonadota</taxon>
        <taxon>Gammaproteobacteria</taxon>
        <taxon>Thiotrichales</taxon>
        <taxon>Thiotrichaceae</taxon>
        <taxon>Thiomargarita</taxon>
    </lineage>
</organism>
<evidence type="ECO:0008006" key="3">
    <source>
        <dbReference type="Google" id="ProtNLM"/>
    </source>
</evidence>
<protein>
    <recommendedName>
        <fullName evidence="3">DUF262 domain-containing protein</fullName>
    </recommendedName>
</protein>
<dbReference type="AlphaFoldDB" id="A0A0A6P599"/>